<evidence type="ECO:0000259" key="2">
    <source>
        <dbReference type="Pfam" id="PF04432"/>
    </source>
</evidence>
<dbReference type="InterPro" id="IPR045220">
    <property type="entry name" value="FRHB/FDHB/HCAR-like"/>
</dbReference>
<evidence type="ECO:0000259" key="1">
    <source>
        <dbReference type="Pfam" id="PF04422"/>
    </source>
</evidence>
<dbReference type="PANTHER" id="PTHR31332:SF0">
    <property type="entry name" value="7-HYDROXYMETHYL CHLOROPHYLL A REDUCTASE, CHLOROPLASTIC"/>
    <property type="match status" value="1"/>
</dbReference>
<dbReference type="Proteomes" id="UP000321172">
    <property type="component" value="Chromosome"/>
</dbReference>
<dbReference type="RefSeq" id="WP_147091302.1">
    <property type="nucleotide sequence ID" value="NZ_BAABJD010000002.1"/>
</dbReference>
<proteinExistence type="predicted"/>
<keyword evidence="4" id="KW-1185">Reference proteome</keyword>
<dbReference type="Pfam" id="PF04422">
    <property type="entry name" value="FrhB_FdhB_N"/>
    <property type="match status" value="1"/>
</dbReference>
<dbReference type="EMBL" id="CP042345">
    <property type="protein sequence ID" value="QEA17223.1"/>
    <property type="molecule type" value="Genomic_DNA"/>
</dbReference>
<name>A0A5B8S736_9SPHN</name>
<feature type="domain" description="Coenzyme F420 hydrogenase/dehydrogenase beta subunit N-terminal" evidence="1">
    <location>
        <begin position="85"/>
        <end position="159"/>
    </location>
</feature>
<evidence type="ECO:0000313" key="4">
    <source>
        <dbReference type="Proteomes" id="UP000321172"/>
    </source>
</evidence>
<feature type="domain" description="Coenzyme F420 hydrogenase/dehydrogenase beta subunit C-terminal" evidence="2">
    <location>
        <begin position="168"/>
        <end position="335"/>
    </location>
</feature>
<dbReference type="OrthoDB" id="593768at2"/>
<gene>
    <name evidence="3" type="ORF">FRF71_14365</name>
</gene>
<evidence type="ECO:0000313" key="3">
    <source>
        <dbReference type="EMBL" id="QEA17223.1"/>
    </source>
</evidence>
<accession>A0A5B8S736</accession>
<dbReference type="AlphaFoldDB" id="A0A5B8S736"/>
<dbReference type="GO" id="GO:0033354">
    <property type="term" value="P:chlorophyll cycle"/>
    <property type="evidence" value="ECO:0007669"/>
    <property type="project" value="TreeGrafter"/>
</dbReference>
<dbReference type="InterPro" id="IPR007516">
    <property type="entry name" value="Co_F420_Hydgase/DH_bsu_N"/>
</dbReference>
<dbReference type="KEGG" id="ngf:FRF71_14365"/>
<dbReference type="PANTHER" id="PTHR31332">
    <property type="entry name" value="7-HYDROXYMETHYL CHLOROPHYLL A REDUCTASE, CHLOROPLASTIC"/>
    <property type="match status" value="1"/>
</dbReference>
<protein>
    <recommendedName>
        <fullName evidence="5">Coenzyme F420 hydrogenase</fullName>
    </recommendedName>
</protein>
<dbReference type="InterPro" id="IPR007525">
    <property type="entry name" value="FrhB_FdhB_C"/>
</dbReference>
<organism evidence="3 4">
    <name type="scientific">Novosphingobium ginsenosidimutans</name>
    <dbReference type="NCBI Taxonomy" id="1176536"/>
    <lineage>
        <taxon>Bacteria</taxon>
        <taxon>Pseudomonadati</taxon>
        <taxon>Pseudomonadota</taxon>
        <taxon>Alphaproteobacteria</taxon>
        <taxon>Sphingomonadales</taxon>
        <taxon>Sphingomonadaceae</taxon>
        <taxon>Novosphingobium</taxon>
    </lineage>
</organism>
<reference evidence="3 4" key="1">
    <citation type="journal article" date="2013" name="J. Microbiol. Biotechnol.">
        <title>Novosphingobium ginsenosidimutans sp. nov., with the ability to convert ginsenoside.</title>
        <authorList>
            <person name="Kim J.K."/>
            <person name="He D."/>
            <person name="Liu Q.M."/>
            <person name="Park H.Y."/>
            <person name="Jung M.S."/>
            <person name="Yoon M.H."/>
            <person name="Kim S.C."/>
            <person name="Im W.T."/>
        </authorList>
    </citation>
    <scope>NUCLEOTIDE SEQUENCE [LARGE SCALE GENOMIC DNA]</scope>
    <source>
        <strain evidence="3 4">FW-6</strain>
    </source>
</reference>
<dbReference type="GO" id="GO:0090415">
    <property type="term" value="F:7-hydroxymethyl chlorophyll a reductase activity"/>
    <property type="evidence" value="ECO:0007669"/>
    <property type="project" value="TreeGrafter"/>
</dbReference>
<sequence length="403" mass="42513">MHSPTLERVRRGELCTGCGLCAALSDGAFSLADSAPGYLRPPAGAALTPAAEIAVAAACPGNRVAPWPEDRPVHPYWGPIGSCQTGHAGDPAVRHLGSSGGVLTALAIFALEQRLVDAVVHVAADPAQPTRNRNVLSRDRDSVLAAAGSRYAPSSPLAEVDSLLASGERYMFIGKPCDVSALAALGEIDPRIASAFPYRLSFFCGGIPSFAGTDRILAALGLAGRKLASFRFRGNGWPGLTEARTMDGEVATMRYADSWGRYLSTEVQYRCKICPDAVGGVADIAAADAWYGGESGYPTFEELDGRSLVIGRTAIGQDLLARALASGAIALEELDLAEVDLMQPSQARRKRLVAARTAAARTLLQPVPEMRGLGLGVAARQGKIAETIRNYFGSLRRIIVGRR</sequence>
<evidence type="ECO:0008006" key="5">
    <source>
        <dbReference type="Google" id="ProtNLM"/>
    </source>
</evidence>
<dbReference type="Pfam" id="PF04432">
    <property type="entry name" value="FrhB_FdhB_C"/>
    <property type="match status" value="1"/>
</dbReference>